<dbReference type="Proteomes" id="UP000820669">
    <property type="component" value="Unassembled WGS sequence"/>
</dbReference>
<proteinExistence type="predicted"/>
<dbReference type="EMBL" id="JAAXLA010000004">
    <property type="protein sequence ID" value="NMH96412.1"/>
    <property type="molecule type" value="Genomic_DNA"/>
</dbReference>
<name>A0ABX1S6I6_9PSEU</name>
<evidence type="ECO:0000313" key="2">
    <source>
        <dbReference type="EMBL" id="NMH96412.1"/>
    </source>
</evidence>
<dbReference type="InterPro" id="IPR034660">
    <property type="entry name" value="DinB/YfiT-like"/>
</dbReference>
<evidence type="ECO:0000313" key="3">
    <source>
        <dbReference type="Proteomes" id="UP000820669"/>
    </source>
</evidence>
<keyword evidence="2" id="KW-0413">Isomerase</keyword>
<protein>
    <submittedName>
        <fullName evidence="2">Maleylpyruvate isomerase family mycothiol-dependent enzyme</fullName>
    </submittedName>
</protein>
<dbReference type="GO" id="GO:0016853">
    <property type="term" value="F:isomerase activity"/>
    <property type="evidence" value="ECO:0007669"/>
    <property type="project" value="UniProtKB-KW"/>
</dbReference>
<dbReference type="RefSeq" id="WP_169379775.1">
    <property type="nucleotide sequence ID" value="NZ_JAAXLA010000004.1"/>
</dbReference>
<keyword evidence="3" id="KW-1185">Reference proteome</keyword>
<dbReference type="Pfam" id="PF11716">
    <property type="entry name" value="MDMPI_N"/>
    <property type="match status" value="1"/>
</dbReference>
<dbReference type="NCBIfam" id="TIGR03083">
    <property type="entry name" value="maleylpyruvate isomerase family mycothiol-dependent enzyme"/>
    <property type="match status" value="1"/>
</dbReference>
<comment type="caution">
    <text evidence="2">The sequence shown here is derived from an EMBL/GenBank/DDBJ whole genome shotgun (WGS) entry which is preliminary data.</text>
</comment>
<dbReference type="InterPro" id="IPR017517">
    <property type="entry name" value="Maleyloyr_isom"/>
</dbReference>
<evidence type="ECO:0000259" key="1">
    <source>
        <dbReference type="Pfam" id="PF11716"/>
    </source>
</evidence>
<reference evidence="2 3" key="1">
    <citation type="submission" date="2020-04" db="EMBL/GenBank/DDBJ databases">
        <authorList>
            <person name="Klaysubun C."/>
            <person name="Duangmal K."/>
            <person name="Lipun K."/>
        </authorList>
    </citation>
    <scope>NUCLEOTIDE SEQUENCE [LARGE SCALE GENOMIC DNA]</scope>
    <source>
        <strain evidence="2 3">K10HN5</strain>
    </source>
</reference>
<dbReference type="Gene3D" id="1.20.120.450">
    <property type="entry name" value="dinb family like domain"/>
    <property type="match status" value="1"/>
</dbReference>
<organism evidence="2 3">
    <name type="scientific">Pseudonocardia acidicola</name>
    <dbReference type="NCBI Taxonomy" id="2724939"/>
    <lineage>
        <taxon>Bacteria</taxon>
        <taxon>Bacillati</taxon>
        <taxon>Actinomycetota</taxon>
        <taxon>Actinomycetes</taxon>
        <taxon>Pseudonocardiales</taxon>
        <taxon>Pseudonocardiaceae</taxon>
        <taxon>Pseudonocardia</taxon>
    </lineage>
</organism>
<accession>A0ABX1S6I6</accession>
<feature type="domain" description="Mycothiol-dependent maleylpyruvate isomerase metal-binding" evidence="1">
    <location>
        <begin position="9"/>
        <end position="97"/>
    </location>
</feature>
<gene>
    <name evidence="2" type="ORF">HF526_03620</name>
</gene>
<dbReference type="InterPro" id="IPR024344">
    <property type="entry name" value="MDMPI_metal-binding"/>
</dbReference>
<dbReference type="SUPFAM" id="SSF109854">
    <property type="entry name" value="DinB/YfiT-like putative metalloenzymes"/>
    <property type="match status" value="1"/>
</dbReference>
<sequence>MDTWPLIATERVRLVEALSGLPGEQWAGPSLCAGWSNRAVLAHIVATAEMTTATFLFGLAGNGFRFNRMVVADIERLGLMSTATLLERLRAGADRRNKPPGPVASMLLETVVHGEDIAYPTGIEIDHSERGLLGAADFARTAQPLVGVRRRIRGLALRANDHAWSTGSGPEVCGPLVPLLLTMCGRQAALDELTGDGVAVLRRRP</sequence>